<dbReference type="Pfam" id="PF13639">
    <property type="entry name" value="zf-RING_2"/>
    <property type="match status" value="1"/>
</dbReference>
<keyword evidence="8" id="KW-1185">Reference proteome</keyword>
<keyword evidence="5" id="KW-0812">Transmembrane</keyword>
<organism evidence="7 8">
    <name type="scientific">Carnegiea gigantea</name>
    <dbReference type="NCBI Taxonomy" id="171969"/>
    <lineage>
        <taxon>Eukaryota</taxon>
        <taxon>Viridiplantae</taxon>
        <taxon>Streptophyta</taxon>
        <taxon>Embryophyta</taxon>
        <taxon>Tracheophyta</taxon>
        <taxon>Spermatophyta</taxon>
        <taxon>Magnoliopsida</taxon>
        <taxon>eudicotyledons</taxon>
        <taxon>Gunneridae</taxon>
        <taxon>Pentapetalae</taxon>
        <taxon>Caryophyllales</taxon>
        <taxon>Cactineae</taxon>
        <taxon>Cactaceae</taxon>
        <taxon>Cactoideae</taxon>
        <taxon>Echinocereeae</taxon>
        <taxon>Carnegiea</taxon>
    </lineage>
</organism>
<evidence type="ECO:0000259" key="6">
    <source>
        <dbReference type="PROSITE" id="PS50089"/>
    </source>
</evidence>
<dbReference type="SMART" id="SM00184">
    <property type="entry name" value="RING"/>
    <property type="match status" value="1"/>
</dbReference>
<keyword evidence="3" id="KW-0862">Zinc</keyword>
<evidence type="ECO:0000313" key="8">
    <source>
        <dbReference type="Proteomes" id="UP001153076"/>
    </source>
</evidence>
<feature type="domain" description="RING-type" evidence="6">
    <location>
        <begin position="105"/>
        <end position="150"/>
    </location>
</feature>
<dbReference type="InterPro" id="IPR052788">
    <property type="entry name" value="RING-type_E3_ligase_ATL"/>
</dbReference>
<dbReference type="Gene3D" id="3.30.40.10">
    <property type="entry name" value="Zinc/RING finger domain, C3HC4 (zinc finger)"/>
    <property type="match status" value="1"/>
</dbReference>
<gene>
    <name evidence="7" type="ORF">Cgig2_009816</name>
</gene>
<dbReference type="AlphaFoldDB" id="A0A9Q1JQ45"/>
<dbReference type="InterPro" id="IPR001841">
    <property type="entry name" value="Znf_RING"/>
</dbReference>
<dbReference type="EMBL" id="JAKOGI010000955">
    <property type="protein sequence ID" value="KAJ8428945.1"/>
    <property type="molecule type" value="Genomic_DNA"/>
</dbReference>
<dbReference type="PROSITE" id="PS50089">
    <property type="entry name" value="ZF_RING_2"/>
    <property type="match status" value="1"/>
</dbReference>
<dbReference type="OrthoDB" id="8062037at2759"/>
<evidence type="ECO:0000256" key="5">
    <source>
        <dbReference type="SAM" id="Phobius"/>
    </source>
</evidence>
<evidence type="ECO:0000313" key="7">
    <source>
        <dbReference type="EMBL" id="KAJ8428945.1"/>
    </source>
</evidence>
<name>A0A9Q1JQ45_9CARY</name>
<dbReference type="PANTHER" id="PTHR45798:SF97">
    <property type="entry name" value="ALCOHOL-SENSITIVE RING FINGER PROTEIN 1"/>
    <property type="match status" value="1"/>
</dbReference>
<proteinExistence type="predicted"/>
<comment type="caution">
    <text evidence="7">The sequence shown here is derived from an EMBL/GenBank/DDBJ whole genome shotgun (WGS) entry which is preliminary data.</text>
</comment>
<reference evidence="7" key="1">
    <citation type="submission" date="2022-04" db="EMBL/GenBank/DDBJ databases">
        <title>Carnegiea gigantea Genome sequencing and assembly v2.</title>
        <authorList>
            <person name="Copetti D."/>
            <person name="Sanderson M.J."/>
            <person name="Burquez A."/>
            <person name="Wojciechowski M.F."/>
        </authorList>
    </citation>
    <scope>NUCLEOTIDE SEQUENCE</scope>
    <source>
        <strain evidence="7">SGP5-SGP5p</strain>
        <tissue evidence="7">Aerial part</tissue>
    </source>
</reference>
<dbReference type="PANTHER" id="PTHR45798">
    <property type="entry name" value="RING-H2 FINGER PROTEIN ATL61-RELATED-RELATED"/>
    <property type="match status" value="1"/>
</dbReference>
<keyword evidence="5" id="KW-1133">Transmembrane helix</keyword>
<evidence type="ECO:0000256" key="2">
    <source>
        <dbReference type="ARBA" id="ARBA00022771"/>
    </source>
</evidence>
<evidence type="ECO:0000256" key="4">
    <source>
        <dbReference type="PROSITE-ProRule" id="PRU00175"/>
    </source>
</evidence>
<keyword evidence="1" id="KW-0479">Metal-binding</keyword>
<dbReference type="InterPro" id="IPR013083">
    <property type="entry name" value="Znf_RING/FYVE/PHD"/>
</dbReference>
<keyword evidence="2 4" id="KW-0863">Zinc-finger</keyword>
<evidence type="ECO:0000256" key="1">
    <source>
        <dbReference type="ARBA" id="ARBA00022723"/>
    </source>
</evidence>
<dbReference type="GO" id="GO:0008270">
    <property type="term" value="F:zinc ion binding"/>
    <property type="evidence" value="ECO:0007669"/>
    <property type="project" value="UniProtKB-KW"/>
</dbReference>
<protein>
    <recommendedName>
        <fullName evidence="6">RING-type domain-containing protein</fullName>
    </recommendedName>
</protein>
<dbReference type="Proteomes" id="UP001153076">
    <property type="component" value="Unassembled WGS sequence"/>
</dbReference>
<feature type="transmembrane region" description="Helical" evidence="5">
    <location>
        <begin position="36"/>
        <end position="56"/>
    </location>
</feature>
<dbReference type="SUPFAM" id="SSF57850">
    <property type="entry name" value="RING/U-box"/>
    <property type="match status" value="1"/>
</dbReference>
<evidence type="ECO:0000256" key="3">
    <source>
        <dbReference type="ARBA" id="ARBA00022833"/>
    </source>
</evidence>
<sequence length="162" mass="17231">MANVHATASLLLSTKTSLPSSPAISAEPPVPVYSPDMAIILACLICALICTVGLMAMARCTWLRHPCHPTTAPSAAFKRAVVDSLPRLVFKPGGKNEAARTVAECVICLGVFVDGEQIRVLPGCSHAFHVACIDRWLLGTHSSSCCPSCRQVLVTHRKGINE</sequence>
<keyword evidence="5" id="KW-0472">Membrane</keyword>
<accession>A0A9Q1JQ45</accession>